<proteinExistence type="predicted"/>
<protein>
    <submittedName>
        <fullName evidence="3">Alpha/beta hydrolase</fullName>
    </submittedName>
</protein>
<organism evidence="3 4">
    <name type="scientific">Actinoplanes flavus</name>
    <dbReference type="NCBI Taxonomy" id="2820290"/>
    <lineage>
        <taxon>Bacteria</taxon>
        <taxon>Bacillati</taxon>
        <taxon>Actinomycetota</taxon>
        <taxon>Actinomycetes</taxon>
        <taxon>Micromonosporales</taxon>
        <taxon>Micromonosporaceae</taxon>
        <taxon>Actinoplanes</taxon>
    </lineage>
</organism>
<evidence type="ECO:0000313" key="4">
    <source>
        <dbReference type="Proteomes" id="UP000679690"/>
    </source>
</evidence>
<name>A0ABS3UWD4_9ACTN</name>
<keyword evidence="1" id="KW-1133">Transmembrane helix</keyword>
<feature type="transmembrane region" description="Helical" evidence="1">
    <location>
        <begin position="85"/>
        <end position="108"/>
    </location>
</feature>
<feature type="transmembrane region" description="Helical" evidence="1">
    <location>
        <begin position="120"/>
        <end position="140"/>
    </location>
</feature>
<feature type="transmembrane region" description="Helical" evidence="1">
    <location>
        <begin position="53"/>
        <end position="73"/>
    </location>
</feature>
<dbReference type="Proteomes" id="UP000679690">
    <property type="component" value="Unassembled WGS sequence"/>
</dbReference>
<dbReference type="RefSeq" id="WP_208468244.1">
    <property type="nucleotide sequence ID" value="NZ_JAGFNS010000009.1"/>
</dbReference>
<dbReference type="GO" id="GO:0016787">
    <property type="term" value="F:hydrolase activity"/>
    <property type="evidence" value="ECO:0007669"/>
    <property type="project" value="UniProtKB-KW"/>
</dbReference>
<keyword evidence="1" id="KW-0812">Transmembrane</keyword>
<evidence type="ECO:0000256" key="1">
    <source>
        <dbReference type="SAM" id="Phobius"/>
    </source>
</evidence>
<evidence type="ECO:0000313" key="2">
    <source>
        <dbReference type="EMBL" id="MBO3739106.1"/>
    </source>
</evidence>
<keyword evidence="3" id="KW-0378">Hydrolase</keyword>
<sequence length="436" mass="46427">MKRSLAVLVPVAWGVAAALWTPRGPLTGGQALWSIVISLVVGVLAGRVAGTRWMIVGAPLAYAIAFELTRIGVTGPSVDAPHPSVLGSLVLITGRGVHGLLALFPMAAGAAWGGGVRRRIPLGLAAAGLALVTVAVAVPARTERIPGGVAELAEVDGLRVMIRGRVPAAPVLLFVPGPPGGSMIGTLRRRLPALEERFVVATLERRSGAPLTLDSEVADIVAVTEHLRGRFGRDRIVLAAHSGGSIPAVTAAHRRPGLYQAYLGIGQAVSLRDSDRILYADMLAWARSGGRDDLVERLTAQGPPPWPDVFDHEPFQLHAPEVYGIAGPPLDLGVPEYTPLGKAHVMTTMLDAWDALYPNLQDVDLRRDVPELAIPAWFVQGGREMRSLAEPFATWYAALRSPDKRLVVFPESGHHPMSEEPDRFAATVTELLSGQR</sequence>
<evidence type="ECO:0000313" key="3">
    <source>
        <dbReference type="EMBL" id="MBO3742890.1"/>
    </source>
</evidence>
<feature type="transmembrane region" description="Helical" evidence="1">
    <location>
        <begin position="28"/>
        <end position="46"/>
    </location>
</feature>
<reference evidence="3 4" key="1">
    <citation type="submission" date="2021-03" db="EMBL/GenBank/DDBJ databases">
        <title>Actinoplanes flavus sp. nov., a novel actinomycete isolated from Coconut Palm rhizosphere soil.</title>
        <authorList>
            <person name="Luo X."/>
        </authorList>
    </citation>
    <scope>NUCLEOTIDE SEQUENCE [LARGE SCALE GENOMIC DNA]</scope>
    <source>
        <strain evidence="3 4">NEAU-H7</strain>
    </source>
</reference>
<comment type="caution">
    <text evidence="3">The sequence shown here is derived from an EMBL/GenBank/DDBJ whole genome shotgun (WGS) entry which is preliminary data.</text>
</comment>
<dbReference type="InterPro" id="IPR029058">
    <property type="entry name" value="AB_hydrolase_fold"/>
</dbReference>
<dbReference type="EMBL" id="JAGFNS010000032">
    <property type="protein sequence ID" value="MBO3742890.1"/>
    <property type="molecule type" value="Genomic_DNA"/>
</dbReference>
<dbReference type="Gene3D" id="3.40.50.1820">
    <property type="entry name" value="alpha/beta hydrolase"/>
    <property type="match status" value="1"/>
</dbReference>
<keyword evidence="4" id="KW-1185">Reference proteome</keyword>
<gene>
    <name evidence="2" type="ORF">J5X75_16390</name>
    <name evidence="3" type="ORF">J5X75_35820</name>
</gene>
<dbReference type="SUPFAM" id="SSF53474">
    <property type="entry name" value="alpha/beta-Hydrolases"/>
    <property type="match status" value="1"/>
</dbReference>
<keyword evidence="1" id="KW-0472">Membrane</keyword>
<dbReference type="EMBL" id="JAGFNS010000009">
    <property type="protein sequence ID" value="MBO3739106.1"/>
    <property type="molecule type" value="Genomic_DNA"/>
</dbReference>
<accession>A0ABS3UWD4</accession>